<evidence type="ECO:0000313" key="2">
    <source>
        <dbReference type="EMBL" id="MPM47136.1"/>
    </source>
</evidence>
<reference evidence="2" key="1">
    <citation type="submission" date="2019-08" db="EMBL/GenBank/DDBJ databases">
        <authorList>
            <person name="Kucharzyk K."/>
            <person name="Murdoch R.W."/>
            <person name="Higgins S."/>
            <person name="Loffler F."/>
        </authorList>
    </citation>
    <scope>NUCLEOTIDE SEQUENCE</scope>
</reference>
<dbReference type="Gene3D" id="3.10.580.10">
    <property type="entry name" value="CBS-domain"/>
    <property type="match status" value="1"/>
</dbReference>
<dbReference type="AlphaFoldDB" id="A0A645A2J0"/>
<organism evidence="2">
    <name type="scientific">bioreactor metagenome</name>
    <dbReference type="NCBI Taxonomy" id="1076179"/>
    <lineage>
        <taxon>unclassified sequences</taxon>
        <taxon>metagenomes</taxon>
        <taxon>ecological metagenomes</taxon>
    </lineage>
</organism>
<name>A0A645A2J0_9ZZZZ</name>
<dbReference type="CDD" id="cd02205">
    <property type="entry name" value="CBS_pair_SF"/>
    <property type="match status" value="1"/>
</dbReference>
<dbReference type="InterPro" id="IPR000644">
    <property type="entry name" value="CBS_dom"/>
</dbReference>
<dbReference type="SUPFAM" id="SSF54631">
    <property type="entry name" value="CBS-domain pair"/>
    <property type="match status" value="1"/>
</dbReference>
<sequence length="87" mass="9572">MLRQGALVGVLSDESLMERVRAGGELSAQTVDACCHRDCAFLNFDDMAQHALRILTRRACASMPVFNGDRLVGIVSRNMIEKSGIYI</sequence>
<accession>A0A645A2J0</accession>
<protein>
    <recommendedName>
        <fullName evidence="1">CBS domain-containing protein</fullName>
    </recommendedName>
</protein>
<evidence type="ECO:0000259" key="1">
    <source>
        <dbReference type="Pfam" id="PF00571"/>
    </source>
</evidence>
<proteinExistence type="predicted"/>
<feature type="domain" description="CBS" evidence="1">
    <location>
        <begin position="35"/>
        <end position="78"/>
    </location>
</feature>
<dbReference type="InterPro" id="IPR046342">
    <property type="entry name" value="CBS_dom_sf"/>
</dbReference>
<comment type="caution">
    <text evidence="2">The sequence shown here is derived from an EMBL/GenBank/DDBJ whole genome shotgun (WGS) entry which is preliminary data.</text>
</comment>
<dbReference type="EMBL" id="VSSQ01011553">
    <property type="protein sequence ID" value="MPM47136.1"/>
    <property type="molecule type" value="Genomic_DNA"/>
</dbReference>
<dbReference type="Pfam" id="PF00571">
    <property type="entry name" value="CBS"/>
    <property type="match status" value="1"/>
</dbReference>
<gene>
    <name evidence="2" type="ORF">SDC9_93844</name>
</gene>